<dbReference type="InterPro" id="IPR002831">
    <property type="entry name" value="Tscrpt_reg_TrmB_N"/>
</dbReference>
<accession>A0ABT6H3J2</accession>
<dbReference type="InterPro" id="IPR051797">
    <property type="entry name" value="TrmB-like"/>
</dbReference>
<dbReference type="PANTHER" id="PTHR34293:SF1">
    <property type="entry name" value="HTH-TYPE TRANSCRIPTIONAL REGULATOR TRMBL2"/>
    <property type="match status" value="1"/>
</dbReference>
<dbReference type="InterPro" id="IPR036390">
    <property type="entry name" value="WH_DNA-bd_sf"/>
</dbReference>
<keyword evidence="4" id="KW-1185">Reference proteome</keyword>
<dbReference type="Gene3D" id="1.10.10.10">
    <property type="entry name" value="Winged helix-like DNA-binding domain superfamily/Winged helix DNA-binding domain"/>
    <property type="match status" value="1"/>
</dbReference>
<dbReference type="SUPFAM" id="SSF46785">
    <property type="entry name" value="Winged helix' DNA-binding domain"/>
    <property type="match status" value="1"/>
</dbReference>
<dbReference type="RefSeq" id="WP_124565371.1">
    <property type="nucleotide sequence ID" value="NZ_JARRRY010000003.1"/>
</dbReference>
<comment type="caution">
    <text evidence="3">The sequence shown here is derived from an EMBL/GenBank/DDBJ whole genome shotgun (WGS) entry which is preliminary data.</text>
</comment>
<evidence type="ECO:0000313" key="4">
    <source>
        <dbReference type="Proteomes" id="UP001218246"/>
    </source>
</evidence>
<dbReference type="EMBL" id="JARULN010000005">
    <property type="protein sequence ID" value="MDG5753959.1"/>
    <property type="molecule type" value="Genomic_DNA"/>
</dbReference>
<dbReference type="Proteomes" id="UP001218246">
    <property type="component" value="Unassembled WGS sequence"/>
</dbReference>
<sequence>MLQKFGFSQYESKVYETLSAGDEPMDATTIVKYSGVPKAKIYEVLSRMIDKGLIMDTVSEKKKLYAALPIHIVIEKLTQDFQTNITELKNRKSQKNFGDDRVWSLKVRSSIDAGCKMLIEEASESIYISAWHDDLAPYIPLLEEKERQGVAIEGLVIGRIETNLSHLHSLIPSEEHKVLERFQLVVADHKEVLFAGVEGGNWQAMRTMAQPFVKFFIDFFYHDVALVRITDKYLDQLNHDEEIRRLLLRLKY</sequence>
<evidence type="ECO:0000313" key="3">
    <source>
        <dbReference type="EMBL" id="MDG5753959.1"/>
    </source>
</evidence>
<feature type="domain" description="Transcription regulator TrmB N-terminal" evidence="1">
    <location>
        <begin position="2"/>
        <end position="69"/>
    </location>
</feature>
<proteinExistence type="predicted"/>
<dbReference type="InterPro" id="IPR021586">
    <property type="entry name" value="Tscrpt_reg_TrmB_C"/>
</dbReference>
<dbReference type="CDD" id="cd09124">
    <property type="entry name" value="PLDc_like_TrmB_middle"/>
    <property type="match status" value="1"/>
</dbReference>
<dbReference type="Pfam" id="PF11495">
    <property type="entry name" value="Regulator_TrmB"/>
    <property type="match status" value="1"/>
</dbReference>
<feature type="domain" description="Transcription regulator TrmB C-terminal" evidence="2">
    <location>
        <begin position="102"/>
        <end position="220"/>
    </location>
</feature>
<gene>
    <name evidence="3" type="ORF">P6P90_08225</name>
</gene>
<name>A0ABT6H3J2_9BACI</name>
<dbReference type="InterPro" id="IPR036388">
    <property type="entry name" value="WH-like_DNA-bd_sf"/>
</dbReference>
<dbReference type="Pfam" id="PF01978">
    <property type="entry name" value="TrmB"/>
    <property type="match status" value="1"/>
</dbReference>
<evidence type="ECO:0000259" key="2">
    <source>
        <dbReference type="Pfam" id="PF11495"/>
    </source>
</evidence>
<reference evidence="3 4" key="1">
    <citation type="submission" date="2023-04" db="EMBL/GenBank/DDBJ databases">
        <title>Ectobacillus antri isolated from activated sludge.</title>
        <authorList>
            <person name="Yan P."/>
            <person name="Liu X."/>
        </authorList>
    </citation>
    <scope>NUCLEOTIDE SEQUENCE [LARGE SCALE GENOMIC DNA]</scope>
    <source>
        <strain evidence="3 4">C18H</strain>
    </source>
</reference>
<evidence type="ECO:0000259" key="1">
    <source>
        <dbReference type="Pfam" id="PF01978"/>
    </source>
</evidence>
<protein>
    <submittedName>
        <fullName evidence="3">Helix-turn-helix domain-containing protein</fullName>
    </submittedName>
</protein>
<dbReference type="PANTHER" id="PTHR34293">
    <property type="entry name" value="HTH-TYPE TRANSCRIPTIONAL REGULATOR TRMBL2"/>
    <property type="match status" value="1"/>
</dbReference>
<organism evidence="3 4">
    <name type="scientific">Ectobacillus antri</name>
    <dbReference type="NCBI Taxonomy" id="2486280"/>
    <lineage>
        <taxon>Bacteria</taxon>
        <taxon>Bacillati</taxon>
        <taxon>Bacillota</taxon>
        <taxon>Bacilli</taxon>
        <taxon>Bacillales</taxon>
        <taxon>Bacillaceae</taxon>
        <taxon>Ectobacillus</taxon>
    </lineage>
</organism>